<dbReference type="Pfam" id="PF09990">
    <property type="entry name" value="DUF2231"/>
    <property type="match status" value="1"/>
</dbReference>
<keyword evidence="1" id="KW-0472">Membrane</keyword>
<feature type="transmembrane region" description="Helical" evidence="1">
    <location>
        <begin position="41"/>
        <end position="60"/>
    </location>
</feature>
<reference evidence="3 4" key="1">
    <citation type="submission" date="2017-05" db="EMBL/GenBank/DDBJ databases">
        <title>Biotechnological potential of actinobacteria isolated from South African environments.</title>
        <authorList>
            <person name="Le Roes-Hill M."/>
            <person name="Prins A."/>
            <person name="Durrell K.A."/>
        </authorList>
    </citation>
    <scope>NUCLEOTIDE SEQUENCE [LARGE SCALE GENOMIC DNA]</scope>
    <source>
        <strain evidence="3">BS2</strain>
    </source>
</reference>
<dbReference type="InterPro" id="IPR019251">
    <property type="entry name" value="DUF2231_TM"/>
</dbReference>
<accession>A0A243QF13</accession>
<dbReference type="AlphaFoldDB" id="A0A243QF13"/>
<comment type="caution">
    <text evidence="3">The sequence shown here is derived from an EMBL/GenBank/DDBJ whole genome shotgun (WGS) entry which is preliminary data.</text>
</comment>
<protein>
    <recommendedName>
        <fullName evidence="2">DUF2231 domain-containing protein</fullName>
    </recommendedName>
</protein>
<gene>
    <name evidence="3" type="ORF">CA982_03940</name>
</gene>
<evidence type="ECO:0000313" key="4">
    <source>
        <dbReference type="Proteomes" id="UP000194632"/>
    </source>
</evidence>
<sequence length="159" mass="16894">MDTVNGLPLHPLLVHLVVVLVPLTALMSIAGVVWPAARRRLGILTPLVALGTLIAVPLTTSAGESLEKQMPASAAVERHAGLGDQLIYWVGPLFALAVLWWAVHDDRLMTAVRTRVSDSTIPTSRPVAVVLGALLVVVAVLSVIMVYRIGESGARAVWT</sequence>
<feature type="transmembrane region" description="Helical" evidence="1">
    <location>
        <begin position="86"/>
        <end position="103"/>
    </location>
</feature>
<dbReference type="EMBL" id="NGFO01000003">
    <property type="protein sequence ID" value="OUC80350.1"/>
    <property type="molecule type" value="Genomic_DNA"/>
</dbReference>
<evidence type="ECO:0000259" key="2">
    <source>
        <dbReference type="Pfam" id="PF09990"/>
    </source>
</evidence>
<evidence type="ECO:0000256" key="1">
    <source>
        <dbReference type="SAM" id="Phobius"/>
    </source>
</evidence>
<dbReference type="OrthoDB" id="4948879at2"/>
<dbReference type="RefSeq" id="WP_086534044.1">
    <property type="nucleotide sequence ID" value="NZ_NGFO01000003.1"/>
</dbReference>
<keyword evidence="1" id="KW-0812">Transmembrane</keyword>
<dbReference type="Proteomes" id="UP000194632">
    <property type="component" value="Unassembled WGS sequence"/>
</dbReference>
<evidence type="ECO:0000313" key="3">
    <source>
        <dbReference type="EMBL" id="OUC80350.1"/>
    </source>
</evidence>
<feature type="domain" description="DUF2231" evidence="2">
    <location>
        <begin position="6"/>
        <end position="158"/>
    </location>
</feature>
<keyword evidence="4" id="KW-1185">Reference proteome</keyword>
<keyword evidence="1" id="KW-1133">Transmembrane helix</keyword>
<proteinExistence type="predicted"/>
<feature type="transmembrane region" description="Helical" evidence="1">
    <location>
        <begin position="124"/>
        <end position="149"/>
    </location>
</feature>
<dbReference type="STRING" id="417102.CA982_03940"/>
<name>A0A243QF13_9ACTN</name>
<feature type="transmembrane region" description="Helical" evidence="1">
    <location>
        <begin position="12"/>
        <end position="34"/>
    </location>
</feature>
<organism evidence="3 4">
    <name type="scientific">Gordonia lacunae</name>
    <dbReference type="NCBI Taxonomy" id="417102"/>
    <lineage>
        <taxon>Bacteria</taxon>
        <taxon>Bacillati</taxon>
        <taxon>Actinomycetota</taxon>
        <taxon>Actinomycetes</taxon>
        <taxon>Mycobacteriales</taxon>
        <taxon>Gordoniaceae</taxon>
        <taxon>Gordonia</taxon>
    </lineage>
</organism>